<dbReference type="InterPro" id="IPR036412">
    <property type="entry name" value="HAD-like_sf"/>
</dbReference>
<dbReference type="AlphaFoldDB" id="A0A1H6EU48"/>
<dbReference type="Proteomes" id="UP000236732">
    <property type="component" value="Unassembled WGS sequence"/>
</dbReference>
<dbReference type="InterPro" id="IPR041065">
    <property type="entry name" value="GNAT-like"/>
</dbReference>
<dbReference type="InterPro" id="IPR006357">
    <property type="entry name" value="HAD-SF_hydro_IIA"/>
</dbReference>
<dbReference type="PANTHER" id="PTHR19288">
    <property type="entry name" value="4-NITROPHENYLPHOSPHATASE-RELATED"/>
    <property type="match status" value="1"/>
</dbReference>
<dbReference type="GO" id="GO:0016791">
    <property type="term" value="F:phosphatase activity"/>
    <property type="evidence" value="ECO:0007669"/>
    <property type="project" value="TreeGrafter"/>
</dbReference>
<gene>
    <name evidence="2" type="ORF">SAMN05444920_1177</name>
</gene>
<dbReference type="GO" id="GO:0005737">
    <property type="term" value="C:cytoplasm"/>
    <property type="evidence" value="ECO:0007669"/>
    <property type="project" value="TreeGrafter"/>
</dbReference>
<dbReference type="SUPFAM" id="SSF56784">
    <property type="entry name" value="HAD-like"/>
    <property type="match status" value="1"/>
</dbReference>
<dbReference type="InterPro" id="IPR023214">
    <property type="entry name" value="HAD_sf"/>
</dbReference>
<dbReference type="OrthoDB" id="3400930at2"/>
<name>A0A1H6EU48_9ACTN</name>
<keyword evidence="3" id="KW-1185">Reference proteome</keyword>
<dbReference type="Pfam" id="PF13242">
    <property type="entry name" value="Hydrolase_like"/>
    <property type="match status" value="1"/>
</dbReference>
<dbReference type="Pfam" id="PF18407">
    <property type="entry name" value="GNAT_like"/>
    <property type="match status" value="1"/>
</dbReference>
<dbReference type="PANTHER" id="PTHR19288:SF95">
    <property type="entry name" value="D-GLYCEROL 3-PHOSPHATE PHOSPHATASE"/>
    <property type="match status" value="1"/>
</dbReference>
<feature type="domain" description="GCN5-related N-acetyltransferase-like" evidence="1">
    <location>
        <begin position="270"/>
        <end position="322"/>
    </location>
</feature>
<evidence type="ECO:0000313" key="2">
    <source>
        <dbReference type="EMBL" id="SEH00576.1"/>
    </source>
</evidence>
<dbReference type="Gene3D" id="3.40.50.1000">
    <property type="entry name" value="HAD superfamily/HAD-like"/>
    <property type="match status" value="2"/>
</dbReference>
<dbReference type="Pfam" id="PF13344">
    <property type="entry name" value="Hydrolase_6"/>
    <property type="match status" value="1"/>
</dbReference>
<organism evidence="2 3">
    <name type="scientific">Nonomuraea solani</name>
    <dbReference type="NCBI Taxonomy" id="1144553"/>
    <lineage>
        <taxon>Bacteria</taxon>
        <taxon>Bacillati</taxon>
        <taxon>Actinomycetota</taxon>
        <taxon>Actinomycetes</taxon>
        <taxon>Streptosporangiales</taxon>
        <taxon>Streptosporangiaceae</taxon>
        <taxon>Nonomuraea</taxon>
    </lineage>
</organism>
<dbReference type="NCBIfam" id="TIGR01460">
    <property type="entry name" value="HAD-SF-IIA"/>
    <property type="match status" value="1"/>
</dbReference>
<evidence type="ECO:0000313" key="3">
    <source>
        <dbReference type="Proteomes" id="UP000236732"/>
    </source>
</evidence>
<evidence type="ECO:0000259" key="1">
    <source>
        <dbReference type="Pfam" id="PF18407"/>
    </source>
</evidence>
<proteinExistence type="predicted"/>
<accession>A0A1H6EU48</accession>
<dbReference type="EMBL" id="FNVT01000017">
    <property type="protein sequence ID" value="SEH00576.1"/>
    <property type="molecule type" value="Genomic_DNA"/>
</dbReference>
<reference evidence="2 3" key="1">
    <citation type="submission" date="2016-10" db="EMBL/GenBank/DDBJ databases">
        <authorList>
            <person name="de Groot N.N."/>
        </authorList>
    </citation>
    <scope>NUCLEOTIDE SEQUENCE [LARGE SCALE GENOMIC DNA]</scope>
    <source>
        <strain evidence="2 3">CGMCC 4.7037</strain>
    </source>
</reference>
<dbReference type="RefSeq" id="WP_103961730.1">
    <property type="nucleotide sequence ID" value="NZ_FNVT01000017.1"/>
</dbReference>
<protein>
    <submittedName>
        <fullName evidence="2">HAD-superfamily subfamily IIA hydrolase, TIGR01457</fullName>
    </submittedName>
</protein>
<keyword evidence="2" id="KW-0378">Hydrolase</keyword>
<sequence length="327" mass="33820">MLIDGYDTLLLDLDGVVYLGSHAVPGAPEALEEAQRHGVRLAYVTNNASRTPAAIAAHLRELGAPATAADVVTSAQAAARLVAEKVAPGANVLVVGGSGLRLALRDQGLRPVSTAAESPVAVVQGIAPGLSYGLLSEGALAVRQGALFVASNGDSTMPTRRGELPGNGSMVRVIATATGVEPIYAGKPDPPLHRESMIRTGARRPLVVGDRLDTDIEGASNAGVDSLLVLTGVATPADALMAEPRHRPTYIGEDLGALLLPYPEVRDGACGGWQARWTDGVLRLEGEGGRMDGLRAACDAAWTAAGDGRLEGEDVVKPALEMLERVR</sequence>